<dbReference type="AlphaFoldDB" id="A0A6A6BVG2"/>
<dbReference type="EMBL" id="ML995474">
    <property type="protein sequence ID" value="KAF2147265.1"/>
    <property type="molecule type" value="Genomic_DNA"/>
</dbReference>
<evidence type="ECO:0000256" key="1">
    <source>
        <dbReference type="SAM" id="MobiDB-lite"/>
    </source>
</evidence>
<dbReference type="OrthoDB" id="5396104at2759"/>
<keyword evidence="3" id="KW-1185">Reference proteome</keyword>
<feature type="region of interest" description="Disordered" evidence="1">
    <location>
        <begin position="1"/>
        <end position="77"/>
    </location>
</feature>
<proteinExistence type="predicted"/>
<evidence type="ECO:0000313" key="3">
    <source>
        <dbReference type="Proteomes" id="UP000799438"/>
    </source>
</evidence>
<feature type="non-terminal residue" evidence="2">
    <location>
        <position position="111"/>
    </location>
</feature>
<dbReference type="RefSeq" id="XP_033402973.1">
    <property type="nucleotide sequence ID" value="XM_033536306.1"/>
</dbReference>
<feature type="compositionally biased region" description="Pro residues" evidence="1">
    <location>
        <begin position="22"/>
        <end position="39"/>
    </location>
</feature>
<feature type="compositionally biased region" description="Polar residues" evidence="1">
    <location>
        <begin position="1"/>
        <end position="11"/>
    </location>
</feature>
<gene>
    <name evidence="2" type="ORF">K452DRAFT_217695</name>
</gene>
<accession>A0A6A6BVG2</accession>
<reference evidence="2" key="1">
    <citation type="journal article" date="2020" name="Stud. Mycol.">
        <title>101 Dothideomycetes genomes: a test case for predicting lifestyles and emergence of pathogens.</title>
        <authorList>
            <person name="Haridas S."/>
            <person name="Albert R."/>
            <person name="Binder M."/>
            <person name="Bloem J."/>
            <person name="Labutti K."/>
            <person name="Salamov A."/>
            <person name="Andreopoulos B."/>
            <person name="Baker S."/>
            <person name="Barry K."/>
            <person name="Bills G."/>
            <person name="Bluhm B."/>
            <person name="Cannon C."/>
            <person name="Castanera R."/>
            <person name="Culley D."/>
            <person name="Daum C."/>
            <person name="Ezra D."/>
            <person name="Gonzalez J."/>
            <person name="Henrissat B."/>
            <person name="Kuo A."/>
            <person name="Liang C."/>
            <person name="Lipzen A."/>
            <person name="Lutzoni F."/>
            <person name="Magnuson J."/>
            <person name="Mondo S."/>
            <person name="Nolan M."/>
            <person name="Ohm R."/>
            <person name="Pangilinan J."/>
            <person name="Park H.-J."/>
            <person name="Ramirez L."/>
            <person name="Alfaro M."/>
            <person name="Sun H."/>
            <person name="Tritt A."/>
            <person name="Yoshinaga Y."/>
            <person name="Zwiers L.-H."/>
            <person name="Turgeon B."/>
            <person name="Goodwin S."/>
            <person name="Spatafora J."/>
            <person name="Crous P."/>
            <person name="Grigoriev I."/>
        </authorList>
    </citation>
    <scope>NUCLEOTIDE SEQUENCE</scope>
    <source>
        <strain evidence="2">CBS 121167</strain>
    </source>
</reference>
<dbReference type="GeneID" id="54293802"/>
<name>A0A6A6BVG2_9PEZI</name>
<organism evidence="2 3">
    <name type="scientific">Aplosporella prunicola CBS 121167</name>
    <dbReference type="NCBI Taxonomy" id="1176127"/>
    <lineage>
        <taxon>Eukaryota</taxon>
        <taxon>Fungi</taxon>
        <taxon>Dikarya</taxon>
        <taxon>Ascomycota</taxon>
        <taxon>Pezizomycotina</taxon>
        <taxon>Dothideomycetes</taxon>
        <taxon>Dothideomycetes incertae sedis</taxon>
        <taxon>Botryosphaeriales</taxon>
        <taxon>Aplosporellaceae</taxon>
        <taxon>Aplosporella</taxon>
    </lineage>
</organism>
<dbReference type="Proteomes" id="UP000799438">
    <property type="component" value="Unassembled WGS sequence"/>
</dbReference>
<feature type="compositionally biased region" description="Low complexity" evidence="1">
    <location>
        <begin position="46"/>
        <end position="72"/>
    </location>
</feature>
<sequence>MSPTPTRTLTINPAPFRSSPLAIPPSPFSPRLPLTPPASKPVSIASTDSDSDSSSTTSTSTSTKRALTSPTTPLSPPPAPALRWIWQCHICKSVYPLGATRRCLDDGHFFC</sequence>
<evidence type="ECO:0000313" key="2">
    <source>
        <dbReference type="EMBL" id="KAF2147265.1"/>
    </source>
</evidence>
<protein>
    <submittedName>
        <fullName evidence="2">Uncharacterized protein</fullName>
    </submittedName>
</protein>